<sequence length="251" mass="28309">MPWRGAVSWSGITIFSSSVGINKMSLHIPAAISTCHAEDRETPPDSFQETRDLRGGYCDETVTSQHNRTRSTTRPSIWATCHCLPREKVGRIFEGFWDCPCPGQCAPRAGFGIAIQMAKEEGEGDYEICAERDVDEYRRRRVGVREIGPAPFSALFPEHHANSTGFPSCHYFVEQAHTADELEPNQICNLAFYFRIGRVNGSIVIVLKSDRSFGNEEHTLPIRAKIGLLIMENRIARCDHHTDNECRTIRI</sequence>
<dbReference type="Proteomes" id="UP000479000">
    <property type="component" value="Unassembled WGS sequence"/>
</dbReference>
<evidence type="ECO:0000313" key="1">
    <source>
        <dbReference type="EMBL" id="CAB0014255.1"/>
    </source>
</evidence>
<organism evidence="1 2">
    <name type="scientific">Nesidiocoris tenuis</name>
    <dbReference type="NCBI Taxonomy" id="355587"/>
    <lineage>
        <taxon>Eukaryota</taxon>
        <taxon>Metazoa</taxon>
        <taxon>Ecdysozoa</taxon>
        <taxon>Arthropoda</taxon>
        <taxon>Hexapoda</taxon>
        <taxon>Insecta</taxon>
        <taxon>Pterygota</taxon>
        <taxon>Neoptera</taxon>
        <taxon>Paraneoptera</taxon>
        <taxon>Hemiptera</taxon>
        <taxon>Heteroptera</taxon>
        <taxon>Panheteroptera</taxon>
        <taxon>Cimicomorpha</taxon>
        <taxon>Miridae</taxon>
        <taxon>Dicyphina</taxon>
        <taxon>Nesidiocoris</taxon>
    </lineage>
</organism>
<reference evidence="1 2" key="1">
    <citation type="submission" date="2020-02" db="EMBL/GenBank/DDBJ databases">
        <authorList>
            <person name="Ferguson B K."/>
        </authorList>
    </citation>
    <scope>NUCLEOTIDE SEQUENCE [LARGE SCALE GENOMIC DNA]</scope>
</reference>
<feature type="non-terminal residue" evidence="1">
    <location>
        <position position="251"/>
    </location>
</feature>
<accession>A0A6H5H9G7</accession>
<dbReference type="AlphaFoldDB" id="A0A6H5H9G7"/>
<dbReference type="EMBL" id="CADCXU010027592">
    <property type="protein sequence ID" value="CAB0014255.1"/>
    <property type="molecule type" value="Genomic_DNA"/>
</dbReference>
<protein>
    <submittedName>
        <fullName evidence="1">Uncharacterized protein</fullName>
    </submittedName>
</protein>
<evidence type="ECO:0000313" key="2">
    <source>
        <dbReference type="Proteomes" id="UP000479000"/>
    </source>
</evidence>
<name>A0A6H5H9G7_9HEMI</name>
<proteinExistence type="predicted"/>
<gene>
    <name evidence="1" type="ORF">NTEN_LOCUS18704</name>
</gene>
<keyword evidence="2" id="KW-1185">Reference proteome</keyword>